<evidence type="ECO:0000313" key="2">
    <source>
        <dbReference type="Proteomes" id="UP001200110"/>
    </source>
</evidence>
<dbReference type="RefSeq" id="WP_236998326.1">
    <property type="nucleotide sequence ID" value="NZ_JAKKOR010000008.1"/>
</dbReference>
<protein>
    <submittedName>
        <fullName evidence="1">Uncharacterized protein</fullName>
    </submittedName>
</protein>
<reference evidence="1 2" key="1">
    <citation type="submission" date="2022-01" db="EMBL/GenBank/DDBJ databases">
        <authorList>
            <person name="Huang Y."/>
        </authorList>
    </citation>
    <scope>NUCLEOTIDE SEQUENCE [LARGE SCALE GENOMIC DNA]</scope>
    <source>
        <strain evidence="1 2">HY366</strain>
    </source>
</reference>
<comment type="caution">
    <text evidence="1">The sequence shown here is derived from an EMBL/GenBank/DDBJ whole genome shotgun (WGS) entry which is preliminary data.</text>
</comment>
<evidence type="ECO:0000313" key="1">
    <source>
        <dbReference type="EMBL" id="MCF8589087.1"/>
    </source>
</evidence>
<keyword evidence="2" id="KW-1185">Reference proteome</keyword>
<gene>
    <name evidence="1" type="ORF">L5G33_11510</name>
</gene>
<sequence length="144" mass="17077">MSRRANSDEHYVLDLCDEILGVLEVRQARFDWLRGDPTARLPRGSMLPTDGYWPGLRLVVEFQEEQHSEAVPFFDRRPTVSGIGRGEQRRRYDERKREMIPEHGLRLAVIEKSEFSVTSRRIARDRFRDLEVVHRHLGDRHIDR</sequence>
<name>A0ABS9IU59_9ACTN</name>
<dbReference type="EMBL" id="JAKKOR010000008">
    <property type="protein sequence ID" value="MCF8589087.1"/>
    <property type="molecule type" value="Genomic_DNA"/>
</dbReference>
<proteinExistence type="predicted"/>
<accession>A0ABS9IU59</accession>
<dbReference type="Proteomes" id="UP001200110">
    <property type="component" value="Unassembled WGS sequence"/>
</dbReference>
<organism evidence="1 2">
    <name type="scientific">Gordonia liuliyuniae</name>
    <dbReference type="NCBI Taxonomy" id="2911517"/>
    <lineage>
        <taxon>Bacteria</taxon>
        <taxon>Bacillati</taxon>
        <taxon>Actinomycetota</taxon>
        <taxon>Actinomycetes</taxon>
        <taxon>Mycobacteriales</taxon>
        <taxon>Gordoniaceae</taxon>
        <taxon>Gordonia</taxon>
    </lineage>
</organism>